<comment type="function">
    <text evidence="3">Carrier of the growing fatty acid chain in fatty acid biosynthesis.</text>
</comment>
<accession>A0ABU4TZX1</accession>
<proteinExistence type="inferred from homology"/>
<sequence length="80" mass="8542">MSTTIERLTAVLVSRFGITEGEVSTDSKLTDLDLDSLALIELGMVTEKEFGIKISEEDVSPSDTIAKVVNLIEDKVGVAG</sequence>
<keyword evidence="3" id="KW-0444">Lipid biosynthesis</keyword>
<feature type="modified residue" description="O-(pantetheine 4'-phosphoryl)serine" evidence="3">
    <location>
        <position position="36"/>
    </location>
</feature>
<keyword evidence="3" id="KW-0443">Lipid metabolism</keyword>
<gene>
    <name evidence="3" type="primary">acpP</name>
    <name evidence="5" type="ORF">SK571_30455</name>
</gene>
<dbReference type="InterPro" id="IPR003231">
    <property type="entry name" value="ACP"/>
</dbReference>
<keyword evidence="3" id="KW-0963">Cytoplasm</keyword>
<dbReference type="EMBL" id="JAXAVV010000017">
    <property type="protein sequence ID" value="MDX8053715.1"/>
    <property type="molecule type" value="Genomic_DNA"/>
</dbReference>
<evidence type="ECO:0000313" key="6">
    <source>
        <dbReference type="Proteomes" id="UP001271792"/>
    </source>
</evidence>
<reference evidence="5 6" key="1">
    <citation type="submission" date="2023-11" db="EMBL/GenBank/DDBJ databases">
        <title>Lentzea sokolovensis, sp. nov., Lentzea kristufkii, sp. nov., and Lentzea miocenensis, sp. nov., rare actinobacteria from Sokolov Coal Basin, Miocene lacustrine sediment, Czech Republic.</title>
        <authorList>
            <person name="Lara A."/>
            <person name="Kotroba L."/>
            <person name="Nouioui I."/>
            <person name="Neumann-Schaal M."/>
            <person name="Mast Y."/>
            <person name="Chronakova A."/>
        </authorList>
    </citation>
    <scope>NUCLEOTIDE SEQUENCE [LARGE SCALE GENOMIC DNA]</scope>
    <source>
        <strain evidence="5 6">BCCO 10_0798</strain>
    </source>
</reference>
<comment type="similarity">
    <text evidence="3">Belongs to the acyl carrier protein (ACP) family.</text>
</comment>
<comment type="caution">
    <text evidence="5">The sequence shown here is derived from an EMBL/GenBank/DDBJ whole genome shotgun (WGS) entry which is preliminary data.</text>
</comment>
<dbReference type="InterPro" id="IPR036736">
    <property type="entry name" value="ACP-like_sf"/>
</dbReference>
<evidence type="ECO:0000259" key="4">
    <source>
        <dbReference type="PROSITE" id="PS50075"/>
    </source>
</evidence>
<evidence type="ECO:0000256" key="2">
    <source>
        <dbReference type="ARBA" id="ARBA00022553"/>
    </source>
</evidence>
<dbReference type="Pfam" id="PF00550">
    <property type="entry name" value="PP-binding"/>
    <property type="match status" value="1"/>
</dbReference>
<dbReference type="PROSITE" id="PS50075">
    <property type="entry name" value="CARRIER"/>
    <property type="match status" value="1"/>
</dbReference>
<keyword evidence="3" id="KW-0275">Fatty acid biosynthesis</keyword>
<organism evidence="5 6">
    <name type="scientific">Lentzea kristufekii</name>
    <dbReference type="NCBI Taxonomy" id="3095430"/>
    <lineage>
        <taxon>Bacteria</taxon>
        <taxon>Bacillati</taxon>
        <taxon>Actinomycetota</taxon>
        <taxon>Actinomycetes</taxon>
        <taxon>Pseudonocardiales</taxon>
        <taxon>Pseudonocardiaceae</taxon>
        <taxon>Lentzea</taxon>
    </lineage>
</organism>
<keyword evidence="1 3" id="KW-0596">Phosphopantetheine</keyword>
<dbReference type="HAMAP" id="MF_01217">
    <property type="entry name" value="Acyl_carrier"/>
    <property type="match status" value="1"/>
</dbReference>
<protein>
    <recommendedName>
        <fullName evidence="3">Acyl carrier protein</fullName>
        <shortName evidence="3">ACP</shortName>
    </recommendedName>
</protein>
<dbReference type="Proteomes" id="UP001271792">
    <property type="component" value="Unassembled WGS sequence"/>
</dbReference>
<dbReference type="InterPro" id="IPR009081">
    <property type="entry name" value="PP-bd_ACP"/>
</dbReference>
<comment type="PTM">
    <text evidence="3">4'-phosphopantetheine is transferred from CoA to a specific serine of apo-ACP by AcpS. This modification is essential for activity because fatty acids are bound in thioester linkage to the sulfhydryl of the prosthetic group.</text>
</comment>
<feature type="domain" description="Carrier" evidence="4">
    <location>
        <begin position="1"/>
        <end position="76"/>
    </location>
</feature>
<dbReference type="Gene3D" id="1.10.1200.10">
    <property type="entry name" value="ACP-like"/>
    <property type="match status" value="1"/>
</dbReference>
<comment type="pathway">
    <text evidence="3">Lipid metabolism; fatty acid biosynthesis.</text>
</comment>
<keyword evidence="3" id="KW-0276">Fatty acid metabolism</keyword>
<evidence type="ECO:0000256" key="3">
    <source>
        <dbReference type="HAMAP-Rule" id="MF_01217"/>
    </source>
</evidence>
<comment type="subcellular location">
    <subcellularLocation>
        <location evidence="3">Cytoplasm</location>
    </subcellularLocation>
</comment>
<dbReference type="SUPFAM" id="SSF47336">
    <property type="entry name" value="ACP-like"/>
    <property type="match status" value="1"/>
</dbReference>
<evidence type="ECO:0000256" key="1">
    <source>
        <dbReference type="ARBA" id="ARBA00022450"/>
    </source>
</evidence>
<keyword evidence="2 3" id="KW-0597">Phosphoprotein</keyword>
<evidence type="ECO:0000313" key="5">
    <source>
        <dbReference type="EMBL" id="MDX8053715.1"/>
    </source>
</evidence>
<dbReference type="RefSeq" id="WP_319987522.1">
    <property type="nucleotide sequence ID" value="NZ_JAXAVV010000017.1"/>
</dbReference>
<name>A0ABU4TZX1_9PSEU</name>
<keyword evidence="6" id="KW-1185">Reference proteome</keyword>